<organism evidence="2 3">
    <name type="scientific">Polyplax serrata</name>
    <name type="common">Common mouse louse</name>
    <dbReference type="NCBI Taxonomy" id="468196"/>
    <lineage>
        <taxon>Eukaryota</taxon>
        <taxon>Metazoa</taxon>
        <taxon>Ecdysozoa</taxon>
        <taxon>Arthropoda</taxon>
        <taxon>Hexapoda</taxon>
        <taxon>Insecta</taxon>
        <taxon>Pterygota</taxon>
        <taxon>Neoptera</taxon>
        <taxon>Paraneoptera</taxon>
        <taxon>Psocodea</taxon>
        <taxon>Troctomorpha</taxon>
        <taxon>Phthiraptera</taxon>
        <taxon>Anoplura</taxon>
        <taxon>Polyplacidae</taxon>
        <taxon>Polyplax</taxon>
    </lineage>
</organism>
<dbReference type="EMBL" id="JAWJWE010000004">
    <property type="protein sequence ID" value="KAK6636849.1"/>
    <property type="molecule type" value="Genomic_DNA"/>
</dbReference>
<feature type="compositionally biased region" description="Pro residues" evidence="1">
    <location>
        <begin position="142"/>
        <end position="175"/>
    </location>
</feature>
<protein>
    <submittedName>
        <fullName evidence="2">Uncharacterized protein</fullName>
    </submittedName>
</protein>
<feature type="compositionally biased region" description="Pro residues" evidence="1">
    <location>
        <begin position="120"/>
        <end position="135"/>
    </location>
</feature>
<gene>
    <name evidence="2" type="ORF">RUM43_010513</name>
</gene>
<reference evidence="2 3" key="1">
    <citation type="submission" date="2023-10" db="EMBL/GenBank/DDBJ databases">
        <title>Genomes of two closely related lineages of the louse Polyplax serrata with different host specificities.</title>
        <authorList>
            <person name="Martinu J."/>
            <person name="Tarabai H."/>
            <person name="Stefka J."/>
            <person name="Hypsa V."/>
        </authorList>
    </citation>
    <scope>NUCLEOTIDE SEQUENCE [LARGE SCALE GENOMIC DNA]</scope>
    <source>
        <strain evidence="2">HR10_N</strain>
    </source>
</reference>
<evidence type="ECO:0000256" key="1">
    <source>
        <dbReference type="SAM" id="MobiDB-lite"/>
    </source>
</evidence>
<evidence type="ECO:0000313" key="2">
    <source>
        <dbReference type="EMBL" id="KAK6636849.1"/>
    </source>
</evidence>
<feature type="compositionally biased region" description="Polar residues" evidence="1">
    <location>
        <begin position="103"/>
        <end position="113"/>
    </location>
</feature>
<accession>A0AAN8S4W9</accession>
<proteinExistence type="predicted"/>
<name>A0AAN8S4W9_POLSC</name>
<feature type="region of interest" description="Disordered" evidence="1">
    <location>
        <begin position="90"/>
        <end position="208"/>
    </location>
</feature>
<dbReference type="Proteomes" id="UP001372834">
    <property type="component" value="Unassembled WGS sequence"/>
</dbReference>
<comment type="caution">
    <text evidence="2">The sequence shown here is derived from an EMBL/GenBank/DDBJ whole genome shotgun (WGS) entry which is preliminary data.</text>
</comment>
<feature type="compositionally biased region" description="Low complexity" evidence="1">
    <location>
        <begin position="90"/>
        <end position="100"/>
    </location>
</feature>
<evidence type="ECO:0000313" key="3">
    <source>
        <dbReference type="Proteomes" id="UP001372834"/>
    </source>
</evidence>
<sequence>MSMGFRLPTEAIPVARIRSGFQVDEEDEEVHPLTGASLKIREKSFCRGHFPSVIPFSLEALLIYIAFFGPLQEGRMFGWVGMGSPYCNQQVGPNNQQQPGYSELQQQQQRPTWPSNQQSPHPPSPSQHPPQPPQSPGHVPEQHPPPKPSPGPQASPGHPPPLSPQPSPQTAPSPSPHQQQAFPPRPQQASTPNAHAPDQGLANDFLFT</sequence>
<dbReference type="AlphaFoldDB" id="A0AAN8S4W9"/>